<dbReference type="Pfam" id="PF01915">
    <property type="entry name" value="Glyco_hydro_3_C"/>
    <property type="match status" value="1"/>
</dbReference>
<keyword evidence="7" id="KW-0378">Hydrolase</keyword>
<evidence type="ECO:0000259" key="14">
    <source>
        <dbReference type="SMART" id="SM01217"/>
    </source>
</evidence>
<sequence>MSYDDGTGYIQSNCNYDPVCQDDGLYLSWTQRVSVTDMDNGCTDEGGGKIIEAELHSECTAVITHMGTTYQKLTRPYDPTEVCTSSSSSSSQYVVDQMTQEEKYSLVNGVGWKTKIQQDGYFIGNIPGVPRLSVPSIKMQDAAQGFRTTDIRQVGQVTSWPCSLGVSAAWDVDLMESWGKALGAEHRAKGANVILGPSINVHRVAKGGRNAEYISGESPALGSMLTPAYVRGVQGAGVMAVAKHFALNNQETFRNSVNSVADERTMMEVYYPPFLAAVQAGVASFMCSYNLVNGTHACGNDELLKRDLKGRMGFEGWVMSDWWAVHDVDYPNAGLDMDMPGDDGNFGDANLDNLNDGVVDDMVGRIVGGMIGVGLMAEEEGGEVKFPSLCEIPDGCEDLYFNKTATSDEHVALARKIGAEGAVLLKNDGNVLPLDGIKKIAVVGSACDPSNDIEKMLKVWNVGNYFVMGGSGRVIPASPVSVMEGVKEASAERGIEVVESISDSVEEGVAAMEGADVLILCGATTSTEGSDRDNLYVDQDDFLKEILAETEIASVVVTMTPGATVLSNWAASADGILNVFLAGEETGHAVADIIFGSVNPSGKLPVTFPLSEDDTLEPCGMLALTDCTYEEGVLVGYRGLQDKEVGFAFGHGLSYTDFEYEWGEEGGEIGREGGEVKVTNSGSVAGREVVQVYFDGGEGYELKSFVKTGLLQAGESVVVKFEFADKDWSIWDNVLGHFVVKGGEWRVGVGGGSRDIRITGAVVL</sequence>
<dbReference type="Proteomes" id="UP001165082">
    <property type="component" value="Unassembled WGS sequence"/>
</dbReference>
<dbReference type="InterPro" id="IPR036962">
    <property type="entry name" value="Glyco_hydro_3_N_sf"/>
</dbReference>
<gene>
    <name evidence="15" type="ORF">TrRE_jg4072</name>
</gene>
<dbReference type="EMBL" id="BRXZ01002131">
    <property type="protein sequence ID" value="GMH55171.1"/>
    <property type="molecule type" value="Genomic_DNA"/>
</dbReference>
<dbReference type="Gene3D" id="3.40.50.1700">
    <property type="entry name" value="Glycoside hydrolase family 3 C-terminal domain"/>
    <property type="match status" value="1"/>
</dbReference>
<organism evidence="15 16">
    <name type="scientific">Triparma retinervis</name>
    <dbReference type="NCBI Taxonomy" id="2557542"/>
    <lineage>
        <taxon>Eukaryota</taxon>
        <taxon>Sar</taxon>
        <taxon>Stramenopiles</taxon>
        <taxon>Ochrophyta</taxon>
        <taxon>Bolidophyceae</taxon>
        <taxon>Parmales</taxon>
        <taxon>Triparmaceae</taxon>
        <taxon>Triparma</taxon>
    </lineage>
</organism>
<keyword evidence="6" id="KW-0732">Signal</keyword>
<dbReference type="PANTHER" id="PTHR42715">
    <property type="entry name" value="BETA-GLUCOSIDASE"/>
    <property type="match status" value="1"/>
</dbReference>
<evidence type="ECO:0000256" key="6">
    <source>
        <dbReference type="ARBA" id="ARBA00022729"/>
    </source>
</evidence>
<evidence type="ECO:0000256" key="1">
    <source>
        <dbReference type="ARBA" id="ARBA00000448"/>
    </source>
</evidence>
<dbReference type="InterPro" id="IPR002772">
    <property type="entry name" value="Glyco_hydro_3_C"/>
</dbReference>
<dbReference type="InterPro" id="IPR017853">
    <property type="entry name" value="GH"/>
</dbReference>
<reference evidence="15" key="1">
    <citation type="submission" date="2022-07" db="EMBL/GenBank/DDBJ databases">
        <title>Genome analysis of Parmales, a sister group of diatoms, reveals the evolutionary specialization of diatoms from phago-mixotrophs to photoautotrophs.</title>
        <authorList>
            <person name="Ban H."/>
            <person name="Sato S."/>
            <person name="Yoshikawa S."/>
            <person name="Kazumasa Y."/>
            <person name="Nakamura Y."/>
            <person name="Ichinomiya M."/>
            <person name="Saitoh K."/>
            <person name="Sato N."/>
            <person name="Blanc-Mathieu R."/>
            <person name="Endo H."/>
            <person name="Kuwata A."/>
            <person name="Ogata H."/>
        </authorList>
    </citation>
    <scope>NUCLEOTIDE SEQUENCE</scope>
</reference>
<comment type="subcellular location">
    <subcellularLocation>
        <location evidence="2">Secreted</location>
    </subcellularLocation>
</comment>
<evidence type="ECO:0000313" key="15">
    <source>
        <dbReference type="EMBL" id="GMH55171.1"/>
    </source>
</evidence>
<dbReference type="Pfam" id="PF00933">
    <property type="entry name" value="Glyco_hydro_3"/>
    <property type="match status" value="1"/>
</dbReference>
<dbReference type="PANTHER" id="PTHR42715:SF12">
    <property type="entry name" value="BETA-GLUCOSIDASE G-RELATED"/>
    <property type="match status" value="1"/>
</dbReference>
<dbReference type="SUPFAM" id="SSF52279">
    <property type="entry name" value="Beta-D-glucan exohydrolase, C-terminal domain"/>
    <property type="match status" value="1"/>
</dbReference>
<feature type="domain" description="Fibronectin type III-like" evidence="14">
    <location>
        <begin position="688"/>
        <end position="753"/>
    </location>
</feature>
<dbReference type="Pfam" id="PF14310">
    <property type="entry name" value="Fn3-like"/>
    <property type="match status" value="1"/>
</dbReference>
<keyword evidence="16" id="KW-1185">Reference proteome</keyword>
<evidence type="ECO:0000256" key="10">
    <source>
        <dbReference type="ARBA" id="ARBA00039579"/>
    </source>
</evidence>
<dbReference type="PRINTS" id="PR00133">
    <property type="entry name" value="GLHYDRLASE3"/>
</dbReference>
<evidence type="ECO:0000256" key="8">
    <source>
        <dbReference type="ARBA" id="ARBA00023295"/>
    </source>
</evidence>
<dbReference type="GO" id="GO:0008422">
    <property type="term" value="F:beta-glucosidase activity"/>
    <property type="evidence" value="ECO:0007669"/>
    <property type="project" value="UniProtKB-EC"/>
</dbReference>
<dbReference type="InterPro" id="IPR013783">
    <property type="entry name" value="Ig-like_fold"/>
</dbReference>
<proteinExistence type="inferred from homology"/>
<evidence type="ECO:0000256" key="12">
    <source>
        <dbReference type="ARBA" id="ARBA00041601"/>
    </source>
</evidence>
<dbReference type="InterPro" id="IPR050288">
    <property type="entry name" value="Cellulose_deg_GH3"/>
</dbReference>
<dbReference type="InterPro" id="IPR001764">
    <property type="entry name" value="Glyco_hydro_3_N"/>
</dbReference>
<comment type="caution">
    <text evidence="15">The sequence shown here is derived from an EMBL/GenBank/DDBJ whole genome shotgun (WGS) entry which is preliminary data.</text>
</comment>
<evidence type="ECO:0000256" key="2">
    <source>
        <dbReference type="ARBA" id="ARBA00004613"/>
    </source>
</evidence>
<evidence type="ECO:0000256" key="3">
    <source>
        <dbReference type="ARBA" id="ARBA00005336"/>
    </source>
</evidence>
<comment type="function">
    <text evidence="9">Beta-glucosidases are one of a number of cellulolytic enzymes involved in the degradation of cellulosic biomass. Catalyzes the last step releasing glucose from the inhibitory cellobiose.</text>
</comment>
<dbReference type="InterPro" id="IPR036881">
    <property type="entry name" value="Glyco_hydro_3_C_sf"/>
</dbReference>
<keyword evidence="5" id="KW-0964">Secreted</keyword>
<dbReference type="GO" id="GO:0009251">
    <property type="term" value="P:glucan catabolic process"/>
    <property type="evidence" value="ECO:0007669"/>
    <property type="project" value="TreeGrafter"/>
</dbReference>
<accession>A0A9W6ZMW4</accession>
<dbReference type="OrthoDB" id="416222at2759"/>
<protein>
    <recommendedName>
        <fullName evidence="10">Probable beta-glucosidase G</fullName>
        <ecNumber evidence="4">3.2.1.21</ecNumber>
    </recommendedName>
    <alternativeName>
        <fullName evidence="11">Beta-D-glucoside glucohydrolase G</fullName>
    </alternativeName>
    <alternativeName>
        <fullName evidence="12">Cellobiase G</fullName>
    </alternativeName>
    <alternativeName>
        <fullName evidence="13">Gentiobiase G</fullName>
    </alternativeName>
</protein>
<dbReference type="AlphaFoldDB" id="A0A9W6ZMW4"/>
<dbReference type="SMART" id="SM01217">
    <property type="entry name" value="Fn3_like"/>
    <property type="match status" value="1"/>
</dbReference>
<comment type="similarity">
    <text evidence="3">Belongs to the glycosyl hydrolase 3 family.</text>
</comment>
<dbReference type="Gene3D" id="2.60.40.10">
    <property type="entry name" value="Immunoglobulins"/>
    <property type="match status" value="1"/>
</dbReference>
<keyword evidence="8" id="KW-0326">Glycosidase</keyword>
<dbReference type="SUPFAM" id="SSF51445">
    <property type="entry name" value="(Trans)glycosidases"/>
    <property type="match status" value="1"/>
</dbReference>
<evidence type="ECO:0000256" key="5">
    <source>
        <dbReference type="ARBA" id="ARBA00022525"/>
    </source>
</evidence>
<name>A0A9W6ZMW4_9STRA</name>
<dbReference type="InterPro" id="IPR026891">
    <property type="entry name" value="Fn3-like"/>
</dbReference>
<dbReference type="GO" id="GO:0005576">
    <property type="term" value="C:extracellular region"/>
    <property type="evidence" value="ECO:0007669"/>
    <property type="project" value="UniProtKB-SubCell"/>
</dbReference>
<evidence type="ECO:0000256" key="9">
    <source>
        <dbReference type="ARBA" id="ARBA00024983"/>
    </source>
</evidence>
<comment type="catalytic activity">
    <reaction evidence="1">
        <text>Hydrolysis of terminal, non-reducing beta-D-glucosyl residues with release of beta-D-glucose.</text>
        <dbReference type="EC" id="3.2.1.21"/>
    </reaction>
</comment>
<evidence type="ECO:0000256" key="13">
    <source>
        <dbReference type="ARBA" id="ARBA00041808"/>
    </source>
</evidence>
<evidence type="ECO:0000256" key="7">
    <source>
        <dbReference type="ARBA" id="ARBA00022801"/>
    </source>
</evidence>
<evidence type="ECO:0000313" key="16">
    <source>
        <dbReference type="Proteomes" id="UP001165082"/>
    </source>
</evidence>
<evidence type="ECO:0000256" key="11">
    <source>
        <dbReference type="ARBA" id="ARBA00041276"/>
    </source>
</evidence>
<evidence type="ECO:0000256" key="4">
    <source>
        <dbReference type="ARBA" id="ARBA00012744"/>
    </source>
</evidence>
<dbReference type="Gene3D" id="3.20.20.300">
    <property type="entry name" value="Glycoside hydrolase, family 3, N-terminal domain"/>
    <property type="match status" value="1"/>
</dbReference>
<dbReference type="EC" id="3.2.1.21" evidence="4"/>